<evidence type="ECO:0000313" key="2">
    <source>
        <dbReference type="Proteomes" id="UP000243502"/>
    </source>
</evidence>
<proteinExistence type="predicted"/>
<dbReference type="KEGG" id="pter:C2L65_24070"/>
<dbReference type="RefSeq" id="WP_052426885.1">
    <property type="nucleotide sequence ID" value="NZ_AP025257.1"/>
</dbReference>
<dbReference type="OrthoDB" id="9114238at2"/>
<accession>A0A2I8ESR7</accession>
<organism evidence="1 2">
    <name type="scientific">Paraburkholderia terrae</name>
    <dbReference type="NCBI Taxonomy" id="311230"/>
    <lineage>
        <taxon>Bacteria</taxon>
        <taxon>Pseudomonadati</taxon>
        <taxon>Pseudomonadota</taxon>
        <taxon>Betaproteobacteria</taxon>
        <taxon>Burkholderiales</taxon>
        <taxon>Burkholderiaceae</taxon>
        <taxon>Paraburkholderia</taxon>
    </lineage>
</organism>
<dbReference type="EMBL" id="CP026112">
    <property type="protein sequence ID" value="AUT62683.1"/>
    <property type="molecule type" value="Genomic_DNA"/>
</dbReference>
<reference evidence="1 2" key="1">
    <citation type="submission" date="2018-01" db="EMBL/GenBank/DDBJ databases">
        <title>Species boundaries and ecological features among Paraburkholderia terrae DSMZ17804T, P. hospita DSMZ17164T and P. caribensis DSMZ13236T.</title>
        <authorList>
            <person name="Pratama A.A."/>
        </authorList>
    </citation>
    <scope>NUCLEOTIDE SEQUENCE [LARGE SCALE GENOMIC DNA]</scope>
    <source>
        <strain evidence="1 2">DSM 17804</strain>
    </source>
</reference>
<gene>
    <name evidence="1" type="ORF">C2L65_24070</name>
</gene>
<protein>
    <submittedName>
        <fullName evidence="1">Uncharacterized protein</fullName>
    </submittedName>
</protein>
<sequence>MSIQRSPVMTINSRSIGRVPALVPRLVPAAFALLLATPAYAGSTCPDFVILPSGSVFNIAKLIADTGSPEAALKKAKGALDEIAANGGCPKSVRRAVCDETMAVARKAVVALEACAAHGPQADGVDKDGRTASK</sequence>
<evidence type="ECO:0000313" key="1">
    <source>
        <dbReference type="EMBL" id="AUT62683.1"/>
    </source>
</evidence>
<dbReference type="Proteomes" id="UP000243502">
    <property type="component" value="Chromosome 2"/>
</dbReference>
<name>A0A2I8ESR7_9BURK</name>
<dbReference type="AlphaFoldDB" id="A0A2I8ESR7"/>